<gene>
    <name evidence="1" type="ORF">L484_008111</name>
</gene>
<evidence type="ECO:0000313" key="2">
    <source>
        <dbReference type="Proteomes" id="UP000030645"/>
    </source>
</evidence>
<protein>
    <submittedName>
        <fullName evidence="1">Uncharacterized protein</fullName>
    </submittedName>
</protein>
<sequence length="151" mass="17472">MTRFILIFLDFLSLRNLEISNCHVFRRIRISAQGLKRLQLQGCETIEISFDLEELGEDEISPVVQVDYLELNCVCFNNEHPDYGSLINGLLWSCHPKTIFVPLRSMFQKHVIEVRHESRGATAKIEMFRGIRGARLGNFPIYMSSAFLYTS</sequence>
<name>W9QFN4_9ROSA</name>
<dbReference type="AlphaFoldDB" id="W9QFN4"/>
<proteinExistence type="predicted"/>
<evidence type="ECO:0000313" key="1">
    <source>
        <dbReference type="EMBL" id="EXB34851.1"/>
    </source>
</evidence>
<organism evidence="1 2">
    <name type="scientific">Morus notabilis</name>
    <dbReference type="NCBI Taxonomy" id="981085"/>
    <lineage>
        <taxon>Eukaryota</taxon>
        <taxon>Viridiplantae</taxon>
        <taxon>Streptophyta</taxon>
        <taxon>Embryophyta</taxon>
        <taxon>Tracheophyta</taxon>
        <taxon>Spermatophyta</taxon>
        <taxon>Magnoliopsida</taxon>
        <taxon>eudicotyledons</taxon>
        <taxon>Gunneridae</taxon>
        <taxon>Pentapetalae</taxon>
        <taxon>rosids</taxon>
        <taxon>fabids</taxon>
        <taxon>Rosales</taxon>
        <taxon>Moraceae</taxon>
        <taxon>Moreae</taxon>
        <taxon>Morus</taxon>
    </lineage>
</organism>
<dbReference type="EMBL" id="KE343549">
    <property type="protein sequence ID" value="EXB34851.1"/>
    <property type="molecule type" value="Genomic_DNA"/>
</dbReference>
<dbReference type="Proteomes" id="UP000030645">
    <property type="component" value="Unassembled WGS sequence"/>
</dbReference>
<accession>W9QFN4</accession>
<keyword evidence="2" id="KW-1185">Reference proteome</keyword>
<reference evidence="2" key="1">
    <citation type="submission" date="2013-01" db="EMBL/GenBank/DDBJ databases">
        <title>Draft Genome Sequence of a Mulberry Tree, Morus notabilis C.K. Schneid.</title>
        <authorList>
            <person name="He N."/>
            <person name="Zhao S."/>
        </authorList>
    </citation>
    <scope>NUCLEOTIDE SEQUENCE</scope>
</reference>